<reference evidence="1 2" key="1">
    <citation type="journal article" date="2011" name="Plasmid">
        <title>Streptomyces turgidiscabies Car8 contains a modular pathogenicity island that shares virulence genes with other actinobacterial plant pathogens.</title>
        <authorList>
            <person name="Huguet-Tapia J.C."/>
            <person name="Badger J.H."/>
            <person name="Loria R."/>
            <person name="Pettis G.S."/>
        </authorList>
    </citation>
    <scope>NUCLEOTIDE SEQUENCE [LARGE SCALE GENOMIC DNA]</scope>
    <source>
        <strain evidence="1 2">Car8</strain>
    </source>
</reference>
<dbReference type="Proteomes" id="UP000010931">
    <property type="component" value="Unassembled WGS sequence"/>
</dbReference>
<evidence type="ECO:0000313" key="2">
    <source>
        <dbReference type="Proteomes" id="UP000010931"/>
    </source>
</evidence>
<name>L7F599_STRT8</name>
<dbReference type="EMBL" id="AEJB01000361">
    <property type="protein sequence ID" value="ELP65825.1"/>
    <property type="molecule type" value="Genomic_DNA"/>
</dbReference>
<comment type="caution">
    <text evidence="1">The sequence shown here is derived from an EMBL/GenBank/DDBJ whole genome shotgun (WGS) entry which is preliminary data.</text>
</comment>
<proteinExistence type="predicted"/>
<dbReference type="AlphaFoldDB" id="L7F599"/>
<gene>
    <name evidence="1" type="ORF">STRTUCAR8_10211</name>
</gene>
<keyword evidence="2" id="KW-1185">Reference proteome</keyword>
<organism evidence="1 2">
    <name type="scientific">Streptomyces turgidiscabies (strain Car8)</name>
    <dbReference type="NCBI Taxonomy" id="698760"/>
    <lineage>
        <taxon>Bacteria</taxon>
        <taxon>Bacillati</taxon>
        <taxon>Actinomycetota</taxon>
        <taxon>Actinomycetes</taxon>
        <taxon>Kitasatosporales</taxon>
        <taxon>Streptomycetaceae</taxon>
        <taxon>Streptomyces</taxon>
    </lineage>
</organism>
<protein>
    <submittedName>
        <fullName evidence="1">Uncharacterized protein</fullName>
    </submittedName>
</protein>
<sequence length="89" mass="9220">MNFAARGPESLPVVPQLSDWALHLPPRRWAVVRAMSDTLNGYSVPGAGTYGSLPAGSTAPTAREASVWKGVQKGKVVSQSAVEAQSASG</sequence>
<evidence type="ECO:0000313" key="1">
    <source>
        <dbReference type="EMBL" id="ELP65825.1"/>
    </source>
</evidence>
<accession>L7F599</accession>
<dbReference type="PATRIC" id="fig|698760.3.peg.5017"/>